<evidence type="ECO:0000256" key="6">
    <source>
        <dbReference type="NCBIfam" id="TIGR02691"/>
    </source>
</evidence>
<feature type="domain" description="Phosphotyrosine protein phosphatase I" evidence="7">
    <location>
        <begin position="4"/>
        <end position="131"/>
    </location>
</feature>
<keyword evidence="3" id="KW-0560">Oxidoreductase</keyword>
<dbReference type="PANTHER" id="PTHR43428:SF1">
    <property type="entry name" value="ARSENATE REDUCTASE"/>
    <property type="match status" value="1"/>
</dbReference>
<keyword evidence="2" id="KW-0059">Arsenical resistance</keyword>
<dbReference type="InterPro" id="IPR023485">
    <property type="entry name" value="Ptyr_pPase"/>
</dbReference>
<name>A0ABN0PB88_STASI</name>
<evidence type="ECO:0000256" key="2">
    <source>
        <dbReference type="ARBA" id="ARBA00022849"/>
    </source>
</evidence>
<dbReference type="Gene3D" id="3.40.50.2300">
    <property type="match status" value="1"/>
</dbReference>
<evidence type="ECO:0000256" key="4">
    <source>
        <dbReference type="ARBA" id="ARBA00023157"/>
    </source>
</evidence>
<dbReference type="NCBIfam" id="NF010053">
    <property type="entry name" value="PRK13530.1"/>
    <property type="match status" value="1"/>
</dbReference>
<accession>A0ABN0PB88</accession>
<proteinExistence type="predicted"/>
<evidence type="ECO:0000256" key="5">
    <source>
        <dbReference type="ARBA" id="ARBA00023284"/>
    </source>
</evidence>
<dbReference type="InterPro" id="IPR014064">
    <property type="entry name" value="Arsenate_reductase_ArsC"/>
</dbReference>
<reference evidence="8 9" key="1">
    <citation type="journal article" date="2013" name="Genome Announc.">
        <title>Draft Genome Sequence of Staphylococcus simulans UMC-CNS-990, Isolated from a Case of Chronic Bovine Mastitis.</title>
        <authorList>
            <person name="Calcutt M.J."/>
            <person name="Foecking M.F."/>
            <person name="Hsieh H.Y."/>
            <person name="Perry J."/>
            <person name="Stewart G.C."/>
            <person name="Middleton J.R."/>
        </authorList>
    </citation>
    <scope>NUCLEOTIDE SEQUENCE [LARGE SCALE GENOMIC DNA]</scope>
    <source>
        <strain evidence="8 9">UMC-CNS-990</strain>
    </source>
</reference>
<comment type="caution">
    <text evidence="8">The sequence shown here is derived from an EMBL/GenBank/DDBJ whole genome shotgun (WGS) entry which is preliminary data.</text>
</comment>
<sequence length="133" mass="14828">MDKPIIYFICTGNACRSQMAEGFGKVILGDNWTVMSGGIEAHGVNPHAVKAMQEVNIDISDQTSDKIDIDLLNKAKLVVTLCDHAEAHCPVVPNHVKKVHWGFEDPAGKDWSVFQQVRDQIGQRILQFKDTKQ</sequence>
<evidence type="ECO:0000313" key="9">
    <source>
        <dbReference type="Proteomes" id="UP000017131"/>
    </source>
</evidence>
<keyword evidence="9" id="KW-1185">Reference proteome</keyword>
<organism evidence="8 9">
    <name type="scientific">Staphylococcus simulans UMC-CNS-990</name>
    <dbReference type="NCBI Taxonomy" id="1405498"/>
    <lineage>
        <taxon>Bacteria</taxon>
        <taxon>Bacillati</taxon>
        <taxon>Bacillota</taxon>
        <taxon>Bacilli</taxon>
        <taxon>Bacillales</taxon>
        <taxon>Staphylococcaceae</taxon>
        <taxon>Staphylococcus</taxon>
    </lineage>
</organism>
<dbReference type="EC" id="1.20.4.4" evidence="6"/>
<keyword evidence="1" id="KW-0963">Cytoplasm</keyword>
<evidence type="ECO:0000256" key="1">
    <source>
        <dbReference type="ARBA" id="ARBA00022490"/>
    </source>
</evidence>
<dbReference type="CDD" id="cd16345">
    <property type="entry name" value="LMWP_ArsC"/>
    <property type="match status" value="1"/>
</dbReference>
<protein>
    <recommendedName>
        <fullName evidence="6">Arsenate reductase</fullName>
        <ecNumber evidence="6">1.20.4.4</ecNumber>
    </recommendedName>
</protein>
<evidence type="ECO:0000256" key="3">
    <source>
        <dbReference type="ARBA" id="ARBA00023002"/>
    </source>
</evidence>
<dbReference type="Proteomes" id="UP000017131">
    <property type="component" value="Unassembled WGS sequence"/>
</dbReference>
<dbReference type="InterPro" id="IPR036196">
    <property type="entry name" value="Ptyr_pPase_sf"/>
</dbReference>
<evidence type="ECO:0000259" key="7">
    <source>
        <dbReference type="SMART" id="SM00226"/>
    </source>
</evidence>
<gene>
    <name evidence="8" type="ORF">SSIM_10275</name>
</gene>
<dbReference type="PANTHER" id="PTHR43428">
    <property type="entry name" value="ARSENATE REDUCTASE"/>
    <property type="match status" value="1"/>
</dbReference>
<dbReference type="SMART" id="SM00226">
    <property type="entry name" value="LMWPc"/>
    <property type="match status" value="1"/>
</dbReference>
<dbReference type="RefSeq" id="WP_023015963.1">
    <property type="nucleotide sequence ID" value="NZ_AXDY01000009.1"/>
</dbReference>
<evidence type="ECO:0000313" key="8">
    <source>
        <dbReference type="EMBL" id="ERS92868.1"/>
    </source>
</evidence>
<dbReference type="SUPFAM" id="SSF52788">
    <property type="entry name" value="Phosphotyrosine protein phosphatases I"/>
    <property type="match status" value="1"/>
</dbReference>
<dbReference type="Pfam" id="PF01451">
    <property type="entry name" value="LMWPc"/>
    <property type="match status" value="1"/>
</dbReference>
<dbReference type="EMBL" id="AXDY01000009">
    <property type="protein sequence ID" value="ERS92868.1"/>
    <property type="molecule type" value="Genomic_DNA"/>
</dbReference>
<dbReference type="NCBIfam" id="TIGR02691">
    <property type="entry name" value="arsC_pI258_fam"/>
    <property type="match status" value="1"/>
</dbReference>
<keyword evidence="4" id="KW-1015">Disulfide bond</keyword>
<keyword evidence="5" id="KW-0676">Redox-active center</keyword>